<dbReference type="EMBL" id="DQWE01000220">
    <property type="protein sequence ID" value="HDI83054.1"/>
    <property type="molecule type" value="Genomic_DNA"/>
</dbReference>
<gene>
    <name evidence="1" type="ORF">ENF18_04600</name>
</gene>
<dbReference type="Proteomes" id="UP000885847">
    <property type="component" value="Unassembled WGS sequence"/>
</dbReference>
<dbReference type="InterPro" id="IPR013785">
    <property type="entry name" value="Aldolase_TIM"/>
</dbReference>
<proteinExistence type="predicted"/>
<protein>
    <submittedName>
        <fullName evidence="1">Fructose-6-phosphate aldolase</fullName>
    </submittedName>
</protein>
<dbReference type="AlphaFoldDB" id="A0A7C0ZCZ4"/>
<dbReference type="Gene3D" id="3.20.20.70">
    <property type="entry name" value="Aldolase class I"/>
    <property type="match status" value="1"/>
</dbReference>
<evidence type="ECO:0000313" key="1">
    <source>
        <dbReference type="EMBL" id="HDI83054.1"/>
    </source>
</evidence>
<accession>A0A7C0ZCZ4</accession>
<sequence>VTAPYKVLEKISKHPLTDIGIERFLNDWKEVMGG</sequence>
<comment type="caution">
    <text evidence="1">The sequence shown here is derived from an EMBL/GenBank/DDBJ whole genome shotgun (WGS) entry which is preliminary data.</text>
</comment>
<feature type="non-terminal residue" evidence="1">
    <location>
        <position position="1"/>
    </location>
</feature>
<reference evidence="1" key="1">
    <citation type="journal article" date="2020" name="mSystems">
        <title>Genome- and Community-Level Interaction Insights into Carbon Utilization and Element Cycling Functions of Hydrothermarchaeota in Hydrothermal Sediment.</title>
        <authorList>
            <person name="Zhou Z."/>
            <person name="Liu Y."/>
            <person name="Xu W."/>
            <person name="Pan J."/>
            <person name="Luo Z.H."/>
            <person name="Li M."/>
        </authorList>
    </citation>
    <scope>NUCLEOTIDE SEQUENCE [LARGE SCALE GENOMIC DNA]</scope>
    <source>
        <strain evidence="1">HyVt-102</strain>
    </source>
</reference>
<organism evidence="1">
    <name type="scientific">candidate division WOR-3 bacterium</name>
    <dbReference type="NCBI Taxonomy" id="2052148"/>
    <lineage>
        <taxon>Bacteria</taxon>
        <taxon>Bacteria division WOR-3</taxon>
    </lineage>
</organism>
<dbReference type="SUPFAM" id="SSF51569">
    <property type="entry name" value="Aldolase"/>
    <property type="match status" value="1"/>
</dbReference>
<name>A0A7C0ZCZ4_UNCW3</name>